<dbReference type="InterPro" id="IPR038670">
    <property type="entry name" value="HslJ-like_sf"/>
</dbReference>
<protein>
    <submittedName>
        <fullName evidence="4">META domain-containing protein</fullName>
    </submittedName>
</protein>
<dbReference type="Pfam" id="PF03724">
    <property type="entry name" value="META"/>
    <property type="match status" value="1"/>
</dbReference>
<feature type="compositionally biased region" description="Gly residues" evidence="1">
    <location>
        <begin position="25"/>
        <end position="46"/>
    </location>
</feature>
<evidence type="ECO:0000259" key="3">
    <source>
        <dbReference type="Pfam" id="PF03724"/>
    </source>
</evidence>
<dbReference type="PROSITE" id="PS51257">
    <property type="entry name" value="PROKAR_LIPOPROTEIN"/>
    <property type="match status" value="1"/>
</dbReference>
<gene>
    <name evidence="4" type="ORF">NVV95_08215</name>
</gene>
<dbReference type="Proteomes" id="UP001165580">
    <property type="component" value="Unassembled WGS sequence"/>
</dbReference>
<reference evidence="4" key="1">
    <citation type="submission" date="2022-08" db="EMBL/GenBank/DDBJ databases">
        <authorList>
            <person name="Deng Y."/>
            <person name="Han X.-F."/>
            <person name="Zhang Y.-Q."/>
        </authorList>
    </citation>
    <scope>NUCLEOTIDE SEQUENCE</scope>
    <source>
        <strain evidence="4">CPCC 205716</strain>
    </source>
</reference>
<feature type="domain" description="DUF306" evidence="3">
    <location>
        <begin position="60"/>
        <end position="110"/>
    </location>
</feature>
<feature type="chain" id="PRO_5047136270" evidence="2">
    <location>
        <begin position="24"/>
        <end position="143"/>
    </location>
</feature>
<evidence type="ECO:0000256" key="1">
    <source>
        <dbReference type="SAM" id="MobiDB-lite"/>
    </source>
</evidence>
<keyword evidence="5" id="KW-1185">Reference proteome</keyword>
<sequence length="143" mass="13760">MTARTVLSALVILVAASALTGCASGQGGTGSGGDSSGGAGGSGSGSGSDALSIEGEWRTAAPDEAWLRFDADGGVTGSDGCNGVGGTATVEGDEVSFALDPSTLKACVGVTVSFSKLGSAVVDGDVMTTRAVDGGEIVQLQRQ</sequence>
<accession>A0ABT2GE82</accession>
<feature type="signal peptide" evidence="2">
    <location>
        <begin position="1"/>
        <end position="23"/>
    </location>
</feature>
<evidence type="ECO:0000256" key="2">
    <source>
        <dbReference type="SAM" id="SignalP"/>
    </source>
</evidence>
<name>A0ABT2GE82_9MICO</name>
<keyword evidence="2" id="KW-0732">Signal</keyword>
<evidence type="ECO:0000313" key="5">
    <source>
        <dbReference type="Proteomes" id="UP001165580"/>
    </source>
</evidence>
<dbReference type="RefSeq" id="WP_259486061.1">
    <property type="nucleotide sequence ID" value="NZ_JANTEZ010000003.1"/>
</dbReference>
<feature type="region of interest" description="Disordered" evidence="1">
    <location>
        <begin position="25"/>
        <end position="53"/>
    </location>
</feature>
<dbReference type="EMBL" id="JANTEZ010000003">
    <property type="protein sequence ID" value="MCS5714536.1"/>
    <property type="molecule type" value="Genomic_DNA"/>
</dbReference>
<dbReference type="Gene3D" id="2.40.128.270">
    <property type="match status" value="1"/>
</dbReference>
<evidence type="ECO:0000313" key="4">
    <source>
        <dbReference type="EMBL" id="MCS5714536.1"/>
    </source>
</evidence>
<dbReference type="InterPro" id="IPR005184">
    <property type="entry name" value="DUF306_Meta_HslJ"/>
</dbReference>
<proteinExistence type="predicted"/>
<organism evidence="4 5">
    <name type="scientific">Herbiconiux gentiana</name>
    <dbReference type="NCBI Taxonomy" id="2970912"/>
    <lineage>
        <taxon>Bacteria</taxon>
        <taxon>Bacillati</taxon>
        <taxon>Actinomycetota</taxon>
        <taxon>Actinomycetes</taxon>
        <taxon>Micrococcales</taxon>
        <taxon>Microbacteriaceae</taxon>
        <taxon>Herbiconiux</taxon>
    </lineage>
</organism>
<comment type="caution">
    <text evidence="4">The sequence shown here is derived from an EMBL/GenBank/DDBJ whole genome shotgun (WGS) entry which is preliminary data.</text>
</comment>